<comment type="catalytic activity">
    <reaction evidence="4">
        <text>an aldehyde + NAD(+) + H2O = a carboxylate + NADH + 2 H(+)</text>
        <dbReference type="Rhea" id="RHEA:16185"/>
        <dbReference type="ChEBI" id="CHEBI:15377"/>
        <dbReference type="ChEBI" id="CHEBI:15378"/>
        <dbReference type="ChEBI" id="CHEBI:17478"/>
        <dbReference type="ChEBI" id="CHEBI:29067"/>
        <dbReference type="ChEBI" id="CHEBI:57540"/>
        <dbReference type="ChEBI" id="CHEBI:57945"/>
        <dbReference type="EC" id="1.2.1.3"/>
    </reaction>
</comment>
<dbReference type="AlphaFoldDB" id="A0A1H5M2U8"/>
<dbReference type="InterPro" id="IPR016160">
    <property type="entry name" value="Ald_DH_CS_CYS"/>
</dbReference>
<dbReference type="EC" id="1.2.1.3" evidence="3"/>
<dbReference type="EMBL" id="FNTL01000005">
    <property type="protein sequence ID" value="SEE83606.1"/>
    <property type="molecule type" value="Genomic_DNA"/>
</dbReference>
<dbReference type="Gene3D" id="3.40.605.10">
    <property type="entry name" value="Aldehyde Dehydrogenase, Chain A, domain 1"/>
    <property type="match status" value="1"/>
</dbReference>
<dbReference type="InterPro" id="IPR016161">
    <property type="entry name" value="Ald_DH/histidinol_DH"/>
</dbReference>
<accession>A0A1H5M2U8</accession>
<evidence type="ECO:0000256" key="6">
    <source>
        <dbReference type="RuleBase" id="RU003345"/>
    </source>
</evidence>
<feature type="active site" evidence="5">
    <location>
        <position position="251"/>
    </location>
</feature>
<dbReference type="InterPro" id="IPR016162">
    <property type="entry name" value="Ald_DH_N"/>
</dbReference>
<organism evidence="8 9">
    <name type="scientific">Rhodococcus jostii</name>
    <dbReference type="NCBI Taxonomy" id="132919"/>
    <lineage>
        <taxon>Bacteria</taxon>
        <taxon>Bacillati</taxon>
        <taxon>Actinomycetota</taxon>
        <taxon>Actinomycetes</taxon>
        <taxon>Mycobacteriales</taxon>
        <taxon>Nocardiaceae</taxon>
        <taxon>Rhodococcus</taxon>
    </lineage>
</organism>
<evidence type="ECO:0000313" key="8">
    <source>
        <dbReference type="EMBL" id="SEE83606.1"/>
    </source>
</evidence>
<name>A0A1H5M2U8_RHOJO</name>
<dbReference type="InterPro" id="IPR044086">
    <property type="entry name" value="LUC3-like"/>
</dbReference>
<evidence type="ECO:0000313" key="9">
    <source>
        <dbReference type="Proteomes" id="UP000183407"/>
    </source>
</evidence>
<evidence type="ECO:0000259" key="7">
    <source>
        <dbReference type="Pfam" id="PF00171"/>
    </source>
</evidence>
<dbReference type="Pfam" id="PF00171">
    <property type="entry name" value="Aldedh"/>
    <property type="match status" value="1"/>
</dbReference>
<evidence type="ECO:0000256" key="1">
    <source>
        <dbReference type="ARBA" id="ARBA00009986"/>
    </source>
</evidence>
<dbReference type="CDD" id="cd07106">
    <property type="entry name" value="ALDH_AldA-AAD23400"/>
    <property type="match status" value="1"/>
</dbReference>
<protein>
    <recommendedName>
        <fullName evidence="3">aldehyde dehydrogenase (NAD(+))</fullName>
        <ecNumber evidence="3">1.2.1.3</ecNumber>
    </recommendedName>
</protein>
<dbReference type="FunFam" id="3.40.605.10:FF:000007">
    <property type="entry name" value="NAD/NADP-dependent betaine aldehyde dehydrogenase"/>
    <property type="match status" value="1"/>
</dbReference>
<keyword evidence="2 6" id="KW-0560">Oxidoreductase</keyword>
<feature type="domain" description="Aldehyde dehydrogenase" evidence="7">
    <location>
        <begin position="27"/>
        <end position="472"/>
    </location>
</feature>
<reference evidence="9" key="1">
    <citation type="submission" date="2016-10" db="EMBL/GenBank/DDBJ databases">
        <authorList>
            <person name="Varghese N."/>
        </authorList>
    </citation>
    <scope>NUCLEOTIDE SEQUENCE [LARGE SCALE GENOMIC DNA]</scope>
    <source>
        <strain evidence="9">DSM 44719</strain>
    </source>
</reference>
<dbReference type="InterPro" id="IPR015590">
    <property type="entry name" value="Aldehyde_DH_dom"/>
</dbReference>
<dbReference type="PANTHER" id="PTHR42804:SF1">
    <property type="entry name" value="ALDEHYDE DEHYDROGENASE-RELATED"/>
    <property type="match status" value="1"/>
</dbReference>
<sequence length="478" mass="50836">MSITADSLSNITPPGLTIDGQITTTAAVIPVINPANESTFIEVPDAGVEHLDAAVAAARRAAKHWATHDLPFRQGIVLRLVDHVRANIDELTRLVTLEQGKPLAKAAGEIESGLRGLERYASWDIPVEVIRDNDDELIEVHRAPVGVVGGITAWNYPLLLALWKIGPALITGNPIIVKPSPLTPVATLRLGELAQQILPPGVLQVLSGGDDLGRAMTAHTGIDKITFTGSERAGKSIMAGAGATLKRLTLELGGNDPGIVLDDVDVASIAPDLYWGALSNCGQVCAGLKRLYVPQHLAPAIEEALAEVAKGVKVGNGLDDGVDMGPVQNAAQFAKVRGYVDDAAHRGADVYFRGEVPEGPGYFHPVTLVRGVDDSVPLVREEQFGPVLPILTYTDIDDVIARANDSDLALGASVWSSDEQRATEVAERVDAGTVWVNQHPMLSSDVPFGGVKQSGLGVEQSIHGVLEYTNYRVLRVKR</sequence>
<dbReference type="PROSITE" id="PS00070">
    <property type="entry name" value="ALDEHYDE_DEHYDR_CYS"/>
    <property type="match status" value="1"/>
</dbReference>
<evidence type="ECO:0000256" key="2">
    <source>
        <dbReference type="ARBA" id="ARBA00023002"/>
    </source>
</evidence>
<dbReference type="PROSITE" id="PS00687">
    <property type="entry name" value="ALDEHYDE_DEHYDR_GLU"/>
    <property type="match status" value="1"/>
</dbReference>
<evidence type="ECO:0000256" key="5">
    <source>
        <dbReference type="PROSITE-ProRule" id="PRU10007"/>
    </source>
</evidence>
<dbReference type="Gene3D" id="3.40.309.10">
    <property type="entry name" value="Aldehyde Dehydrogenase, Chain A, domain 2"/>
    <property type="match status" value="1"/>
</dbReference>
<dbReference type="SUPFAM" id="SSF53720">
    <property type="entry name" value="ALDH-like"/>
    <property type="match status" value="1"/>
</dbReference>
<evidence type="ECO:0000256" key="3">
    <source>
        <dbReference type="ARBA" id="ARBA00024226"/>
    </source>
</evidence>
<dbReference type="InterPro" id="IPR029510">
    <property type="entry name" value="Ald_DH_CS_GLU"/>
</dbReference>
<comment type="similarity">
    <text evidence="1 6">Belongs to the aldehyde dehydrogenase family.</text>
</comment>
<proteinExistence type="inferred from homology"/>
<dbReference type="Proteomes" id="UP000183407">
    <property type="component" value="Unassembled WGS sequence"/>
</dbReference>
<dbReference type="PANTHER" id="PTHR42804">
    <property type="entry name" value="ALDEHYDE DEHYDROGENASE"/>
    <property type="match status" value="1"/>
</dbReference>
<dbReference type="InterPro" id="IPR016163">
    <property type="entry name" value="Ald_DH_C"/>
</dbReference>
<gene>
    <name evidence="8" type="ORF">SAMN04490220_8616</name>
</gene>
<dbReference type="GO" id="GO:0004029">
    <property type="term" value="F:aldehyde dehydrogenase (NAD+) activity"/>
    <property type="evidence" value="ECO:0007669"/>
    <property type="project" value="UniProtKB-EC"/>
</dbReference>
<evidence type="ECO:0000256" key="4">
    <source>
        <dbReference type="ARBA" id="ARBA00049194"/>
    </source>
</evidence>